<evidence type="ECO:0000313" key="2">
    <source>
        <dbReference type="Proteomes" id="UP000772812"/>
    </source>
</evidence>
<dbReference type="Proteomes" id="UP000772812">
    <property type="component" value="Unassembled WGS sequence"/>
</dbReference>
<name>A0ABS1GHF0_9AQUI</name>
<comment type="caution">
    <text evidence="1">The sequence shown here is derived from an EMBL/GenBank/DDBJ whole genome shotgun (WGS) entry which is preliminary data.</text>
</comment>
<dbReference type="RefSeq" id="WP_200673638.1">
    <property type="nucleotide sequence ID" value="NZ_JAACYA010000001.1"/>
</dbReference>
<accession>A0ABS1GHF0</accession>
<sequence>MKILSSDVYLFSKNEKVDFSYEKLQLKFIQNDKRSSNQNNGIKHTYIKLDTGKINLDKEEDITDIKTKIIKILIEKLTGKKIKTVSLKDILSPKNAENLSIPEFAAELTYEKFSFKSQQVDFKAHGVIKTKSGREINFQLSFSLKKEQIDYSKVNIKSGSVALVDPLIINLNGDLQNILSDSRFEFDLDSDGKNEKIPFLSDGSGFIVFDKNQNGKIDNGAELFGASTGNGFYELSQFDTDKDGWIDEDDKYFNRLKVWLKNENSDRTVSFKELGIGAIYLSPVLTDFSFEDKGFLRKSSIYLKENGNVGIVSKIDFTV</sequence>
<protein>
    <recommendedName>
        <fullName evidence="3">VCBS repeat-containing protein</fullName>
    </recommendedName>
</protein>
<reference evidence="1 2" key="1">
    <citation type="journal article" date="2021" name="Syst. Appl. Microbiol.">
        <title>Persephonella atlantica sp. nov.: How to adapt to physico-chemical gradients in high temperature hydrothermal habitats.</title>
        <authorList>
            <person name="Francois D.X."/>
            <person name="Godfroy A."/>
            <person name="Mathien C."/>
            <person name="Aube J."/>
            <person name="Cathalot C."/>
            <person name="Lesongeur F."/>
            <person name="L'Haridon S."/>
            <person name="Philippon X."/>
            <person name="Roussel E.G."/>
        </authorList>
    </citation>
    <scope>NUCLEOTIDE SEQUENCE [LARGE SCALE GENOMIC DNA]</scope>
    <source>
        <strain evidence="1 2">MO1340</strain>
    </source>
</reference>
<dbReference type="PANTHER" id="PTHR39431">
    <property type="entry name" value="FRPA/C-RELATED PROTEIN"/>
    <property type="match status" value="1"/>
</dbReference>
<dbReference type="EMBL" id="JAACYA010000001">
    <property type="protein sequence ID" value="MBK3332256.1"/>
    <property type="molecule type" value="Genomic_DNA"/>
</dbReference>
<dbReference type="PANTHER" id="PTHR39431:SF1">
    <property type="entry name" value="FRPA_C-RELATED PROTEIN"/>
    <property type="match status" value="1"/>
</dbReference>
<evidence type="ECO:0000313" key="1">
    <source>
        <dbReference type="EMBL" id="MBK3332256.1"/>
    </source>
</evidence>
<proteinExistence type="predicted"/>
<keyword evidence="2" id="KW-1185">Reference proteome</keyword>
<evidence type="ECO:0008006" key="3">
    <source>
        <dbReference type="Google" id="ProtNLM"/>
    </source>
</evidence>
<organism evidence="1 2">
    <name type="scientific">Persephonella atlantica</name>
    <dbReference type="NCBI Taxonomy" id="2699429"/>
    <lineage>
        <taxon>Bacteria</taxon>
        <taxon>Pseudomonadati</taxon>
        <taxon>Aquificota</taxon>
        <taxon>Aquificia</taxon>
        <taxon>Aquificales</taxon>
        <taxon>Hydrogenothermaceae</taxon>
        <taxon>Persephonella</taxon>
    </lineage>
</organism>
<gene>
    <name evidence="1" type="ORF">GWK41_04145</name>
</gene>